<feature type="transmembrane region" description="Helical" evidence="1">
    <location>
        <begin position="82"/>
        <end position="105"/>
    </location>
</feature>
<organism evidence="2 3">
    <name type="scientific">Rotaria socialis</name>
    <dbReference type="NCBI Taxonomy" id="392032"/>
    <lineage>
        <taxon>Eukaryota</taxon>
        <taxon>Metazoa</taxon>
        <taxon>Spiralia</taxon>
        <taxon>Gnathifera</taxon>
        <taxon>Rotifera</taxon>
        <taxon>Eurotatoria</taxon>
        <taxon>Bdelloidea</taxon>
        <taxon>Philodinida</taxon>
        <taxon>Philodinidae</taxon>
        <taxon>Rotaria</taxon>
    </lineage>
</organism>
<evidence type="ECO:0000256" key="1">
    <source>
        <dbReference type="SAM" id="Phobius"/>
    </source>
</evidence>
<accession>A0A817NBB5</accession>
<dbReference type="Proteomes" id="UP000663825">
    <property type="component" value="Unassembled WGS sequence"/>
</dbReference>
<evidence type="ECO:0000313" key="3">
    <source>
        <dbReference type="Proteomes" id="UP000663825"/>
    </source>
</evidence>
<evidence type="ECO:0000313" key="2">
    <source>
        <dbReference type="EMBL" id="CAF3098958.1"/>
    </source>
</evidence>
<dbReference type="AlphaFoldDB" id="A0A817NBB5"/>
<keyword evidence="1" id="KW-0812">Transmembrane</keyword>
<dbReference type="OrthoDB" id="6157510at2759"/>
<comment type="caution">
    <text evidence="2">The sequence shown here is derived from an EMBL/GenBank/DDBJ whole genome shotgun (WGS) entry which is preliminary data.</text>
</comment>
<name>A0A817NBB5_9BILA</name>
<proteinExistence type="predicted"/>
<keyword evidence="1" id="KW-1133">Transmembrane helix</keyword>
<dbReference type="EMBL" id="CAJNXB010000793">
    <property type="protein sequence ID" value="CAF3098958.1"/>
    <property type="molecule type" value="Genomic_DNA"/>
</dbReference>
<feature type="transmembrane region" description="Helical" evidence="1">
    <location>
        <begin position="169"/>
        <end position="187"/>
    </location>
</feature>
<keyword evidence="1" id="KW-0472">Membrane</keyword>
<dbReference type="PANTHER" id="PTHR33444">
    <property type="entry name" value="SI:DKEY-19B23.12-RELATED"/>
    <property type="match status" value="1"/>
</dbReference>
<feature type="transmembrane region" description="Helical" evidence="1">
    <location>
        <begin position="48"/>
        <end position="70"/>
    </location>
</feature>
<sequence>MDTAASERSSETTPLSRENTEKSIIPIHTVSQTFGTTYFLVQTFGTTYFLVSALLASIIPIIQLSIGLYFKGMCPIDQRIPTYMIVAGSCGLALAGLTIFLAITFKCLIADSTAMNIVGSCGVCLNVLATVLISIFLFIWFIFGCVWVFNIRSEVQFKDKSSGNYCNAVLYEATFVLLIISIIWAFLQCCFSCFRQCCSTGRD</sequence>
<dbReference type="PANTHER" id="PTHR33444:SF7">
    <property type="entry name" value="TRANSMEMBRANE PROTEIN 272"/>
    <property type="match status" value="1"/>
</dbReference>
<reference evidence="2" key="1">
    <citation type="submission" date="2021-02" db="EMBL/GenBank/DDBJ databases">
        <authorList>
            <person name="Nowell W R."/>
        </authorList>
    </citation>
    <scope>NUCLEOTIDE SEQUENCE</scope>
</reference>
<protein>
    <submittedName>
        <fullName evidence="2">Uncharacterized protein</fullName>
    </submittedName>
</protein>
<dbReference type="InterPro" id="IPR040350">
    <property type="entry name" value="TMEM272"/>
</dbReference>
<gene>
    <name evidence="2" type="ORF">TIS948_LOCUS6840</name>
</gene>
<feature type="transmembrane region" description="Helical" evidence="1">
    <location>
        <begin position="117"/>
        <end position="149"/>
    </location>
</feature>